<keyword evidence="1" id="KW-0812">Transmembrane</keyword>
<dbReference type="AlphaFoldDB" id="A0AAF3EXZ9"/>
<organism evidence="2 3">
    <name type="scientific">Mesorhabditis belari</name>
    <dbReference type="NCBI Taxonomy" id="2138241"/>
    <lineage>
        <taxon>Eukaryota</taxon>
        <taxon>Metazoa</taxon>
        <taxon>Ecdysozoa</taxon>
        <taxon>Nematoda</taxon>
        <taxon>Chromadorea</taxon>
        <taxon>Rhabditida</taxon>
        <taxon>Rhabditina</taxon>
        <taxon>Rhabditomorpha</taxon>
        <taxon>Rhabditoidea</taxon>
        <taxon>Rhabditidae</taxon>
        <taxon>Mesorhabditinae</taxon>
        <taxon>Mesorhabditis</taxon>
    </lineage>
</organism>
<keyword evidence="2" id="KW-1185">Reference proteome</keyword>
<reference evidence="3" key="1">
    <citation type="submission" date="2024-02" db="UniProtKB">
        <authorList>
            <consortium name="WormBaseParasite"/>
        </authorList>
    </citation>
    <scope>IDENTIFICATION</scope>
</reference>
<evidence type="ECO:0000256" key="1">
    <source>
        <dbReference type="SAM" id="Phobius"/>
    </source>
</evidence>
<dbReference type="WBParaSite" id="MBELARI_LOCUS1909.2">
    <property type="protein sequence ID" value="MBELARI_LOCUS1909.2"/>
    <property type="gene ID" value="MBELARI_LOCUS1909"/>
</dbReference>
<feature type="transmembrane region" description="Helical" evidence="1">
    <location>
        <begin position="40"/>
        <end position="57"/>
    </location>
</feature>
<name>A0AAF3EXZ9_9BILA</name>
<dbReference type="Proteomes" id="UP000887575">
    <property type="component" value="Unassembled WGS sequence"/>
</dbReference>
<keyword evidence="1" id="KW-0472">Membrane</keyword>
<evidence type="ECO:0000313" key="2">
    <source>
        <dbReference type="Proteomes" id="UP000887575"/>
    </source>
</evidence>
<proteinExistence type="predicted"/>
<evidence type="ECO:0000313" key="3">
    <source>
        <dbReference type="WBParaSite" id="MBELARI_LOCUS1909.2"/>
    </source>
</evidence>
<sequence length="142" mass="15659">MVCVVGANEVTGWHGQSLKSQLFVITADKPSPSQAKMKQILLILLCSTYVCGVHSTQQANRILDVLQSYLLIVALVIIVILIAIVIAIIIGVIIVALTGNLKLFNFCRSIQRQRSRISQLESTSQQHEVPFRSTGLKNYTPL</sequence>
<accession>A0AAF3EXZ9</accession>
<feature type="transmembrane region" description="Helical" evidence="1">
    <location>
        <begin position="69"/>
        <end position="98"/>
    </location>
</feature>
<keyword evidence="1" id="KW-1133">Transmembrane helix</keyword>
<protein>
    <submittedName>
        <fullName evidence="3">Uncharacterized protein</fullName>
    </submittedName>
</protein>